<dbReference type="Gene3D" id="2.60.40.1080">
    <property type="match status" value="3"/>
</dbReference>
<dbReference type="AlphaFoldDB" id="A0A1I0FCT1"/>
<accession>A0A1I0FCT1</accession>
<gene>
    <name evidence="2" type="ORF">SAMN02583745_02728</name>
</gene>
<keyword evidence="3" id="KW-1185">Reference proteome</keyword>
<feature type="domain" description="Invasin" evidence="1">
    <location>
        <begin position="283"/>
        <end position="361"/>
    </location>
</feature>
<dbReference type="GO" id="GO:0009279">
    <property type="term" value="C:cell outer membrane"/>
    <property type="evidence" value="ECO:0007669"/>
    <property type="project" value="TreeGrafter"/>
</dbReference>
<dbReference type="EMBL" id="FOHV01000039">
    <property type="protein sequence ID" value="SET56073.1"/>
    <property type="molecule type" value="Genomic_DNA"/>
</dbReference>
<reference evidence="3" key="1">
    <citation type="submission" date="2016-10" db="EMBL/GenBank/DDBJ databases">
        <authorList>
            <person name="Varghese N."/>
            <person name="Submissions S."/>
        </authorList>
    </citation>
    <scope>NUCLEOTIDE SEQUENCE [LARGE SCALE GENOMIC DNA]</scope>
    <source>
        <strain evidence="3">DSM 18579</strain>
    </source>
</reference>
<dbReference type="PANTHER" id="PTHR39576">
    <property type="entry name" value="ATTACHING AND EFFACING PROTEIN HOMOLOG-RELATED-RELATED"/>
    <property type="match status" value="1"/>
</dbReference>
<evidence type="ECO:0000259" key="1">
    <source>
        <dbReference type="Pfam" id="PF21764"/>
    </source>
</evidence>
<proteinExistence type="predicted"/>
<dbReference type="InterPro" id="IPR048658">
    <property type="entry name" value="Invasin_D4"/>
</dbReference>
<feature type="domain" description="Invasin" evidence="1">
    <location>
        <begin position="54"/>
        <end position="122"/>
    </location>
</feature>
<sequence>TPIAIIATPKAGVPGSPLRYQFEVKKWFYPDLPMPTLSITKFANVNTVQNPSATPFSIDAGFPKTGFKNAQFVLNILGWNDININSTYTWQSSDPALATVTNAGIVTLVAKPASAKEITITATPPAGSTNPPLTYKFKVETWFDPDMPMPAKPAPTAFSNITTPIVPSAQPFSITAGFPKTGFANAKFKLNINDVWDNQLNINDQYNWSSSVSSASVDATGTVTLLSKPSSPEQVRITARPKSGTGAALYYIFKLEKWFFEPTITTPPKPIMFTDITTPDVPATFTLTDGFPTTGFAGARFQINVTDNRVSDFTWSSTHSSVTVSNTGMVTLVSDPGSPTLVAITGIPKNGVIAEVQQYSFTLKEWFNPNL</sequence>
<dbReference type="STRING" id="1123402.SAMN02583745_02728"/>
<evidence type="ECO:0000313" key="2">
    <source>
        <dbReference type="EMBL" id="SET56073.1"/>
    </source>
</evidence>
<evidence type="ECO:0000313" key="3">
    <source>
        <dbReference type="Proteomes" id="UP000242642"/>
    </source>
</evidence>
<dbReference type="Pfam" id="PF21764">
    <property type="entry name" value="Invasin_D4"/>
    <property type="match status" value="3"/>
</dbReference>
<feature type="domain" description="Invasin" evidence="1">
    <location>
        <begin position="171"/>
        <end position="240"/>
    </location>
</feature>
<protein>
    <recommendedName>
        <fullName evidence="1">Invasin domain-containing protein</fullName>
    </recommendedName>
</protein>
<dbReference type="Proteomes" id="UP000242642">
    <property type="component" value="Unassembled WGS sequence"/>
</dbReference>
<dbReference type="SUPFAM" id="SSF49373">
    <property type="entry name" value="Invasin/intimin cell-adhesion fragments"/>
    <property type="match status" value="3"/>
</dbReference>
<dbReference type="PANTHER" id="PTHR39576:SF2">
    <property type="entry name" value="ATTACHING AND EFFACING PROTEIN HOMOLOG-RELATED"/>
    <property type="match status" value="1"/>
</dbReference>
<organism evidence="2 3">
    <name type="scientific">Thorsellia anophelis DSM 18579</name>
    <dbReference type="NCBI Taxonomy" id="1123402"/>
    <lineage>
        <taxon>Bacteria</taxon>
        <taxon>Pseudomonadati</taxon>
        <taxon>Pseudomonadota</taxon>
        <taxon>Gammaproteobacteria</taxon>
        <taxon>Enterobacterales</taxon>
        <taxon>Thorselliaceae</taxon>
        <taxon>Thorsellia</taxon>
    </lineage>
</organism>
<name>A0A1I0FCT1_9GAMM</name>
<dbReference type="InterPro" id="IPR008964">
    <property type="entry name" value="Invasin/intimin_cell_adhesion"/>
</dbReference>
<feature type="non-terminal residue" evidence="2">
    <location>
        <position position="1"/>
    </location>
</feature>
<dbReference type="InterPro" id="IPR051715">
    <property type="entry name" value="Intimin-Invasin_domain"/>
</dbReference>